<dbReference type="InterPro" id="IPR038332">
    <property type="entry name" value="PPE_sf"/>
</dbReference>
<feature type="compositionally biased region" description="Low complexity" evidence="1">
    <location>
        <begin position="208"/>
        <end position="230"/>
    </location>
</feature>
<dbReference type="EMBL" id="JACHMG010000001">
    <property type="protein sequence ID" value="MBB4687993.1"/>
    <property type="molecule type" value="Genomic_DNA"/>
</dbReference>
<feature type="compositionally biased region" description="Polar residues" evidence="1">
    <location>
        <begin position="257"/>
        <end position="270"/>
    </location>
</feature>
<evidence type="ECO:0000313" key="2">
    <source>
        <dbReference type="EMBL" id="MBB4687993.1"/>
    </source>
</evidence>
<accession>A0A840J268</accession>
<sequence>MNEPRAQHREYEADYYSHTHSQLSQQAAPGRFGAEDQQNVRDGVDARTQQAAANYSVTQGQHLVEGQTLRGDGPAPDANYASHDHQELYDMVHTDMDAGDIDAKGRVANKLGNWLADISSSLSNASSAAGIEWQGSGAEAAHGFFQQTAKYTTQTANAAQLSSNRYSQQSAAADYAQKNMPEPTGFNQDAEMKNVMQAFSGGDPLKGAAMASQMQAKQQQADAAHQQATQVMHGLDSTYHETSTSQPAYTPPPQLGGTDNSTHISSASPVTATGGSAYSGPGGGGNFSATGQPVGPGGSGFTPPGSTVGGGNGVAPGPGASTGSGAFNPTGTGPGGFRGPTAPGGIGGRLVPEALGLGAGGGNLGNAGQDTPRSRPGIGTGRSGGGYAGNRVAGGSKGPGGVPEEGGGNRSGSGKAAGLERGATAASEAAKAGKNGVAGGAAGNGKKKEEDKEHKNKVPTQIDPDEVFEIRPERGPDGEKITPPVIGG</sequence>
<organism evidence="2 3">
    <name type="scientific">Amycolatopsis jiangsuensis</name>
    <dbReference type="NCBI Taxonomy" id="1181879"/>
    <lineage>
        <taxon>Bacteria</taxon>
        <taxon>Bacillati</taxon>
        <taxon>Actinomycetota</taxon>
        <taxon>Actinomycetes</taxon>
        <taxon>Pseudonocardiales</taxon>
        <taxon>Pseudonocardiaceae</taxon>
        <taxon>Amycolatopsis</taxon>
    </lineage>
</organism>
<gene>
    <name evidence="2" type="ORF">BJY18_005478</name>
</gene>
<feature type="compositionally biased region" description="Low complexity" evidence="1">
    <location>
        <begin position="423"/>
        <end position="435"/>
    </location>
</feature>
<evidence type="ECO:0000313" key="3">
    <source>
        <dbReference type="Proteomes" id="UP000581769"/>
    </source>
</evidence>
<feature type="compositionally biased region" description="Basic and acidic residues" evidence="1">
    <location>
        <begin position="446"/>
        <end position="456"/>
    </location>
</feature>
<keyword evidence="3" id="KW-1185">Reference proteome</keyword>
<evidence type="ECO:0000256" key="1">
    <source>
        <dbReference type="SAM" id="MobiDB-lite"/>
    </source>
</evidence>
<feature type="region of interest" description="Disordered" evidence="1">
    <location>
        <begin position="206"/>
        <end position="488"/>
    </location>
</feature>
<feature type="compositionally biased region" description="Polar residues" evidence="1">
    <location>
        <begin position="18"/>
        <end position="27"/>
    </location>
</feature>
<protein>
    <recommendedName>
        <fullName evidence="4">PPE family protein</fullName>
    </recommendedName>
</protein>
<feature type="compositionally biased region" description="Basic and acidic residues" evidence="1">
    <location>
        <begin position="468"/>
        <end position="480"/>
    </location>
</feature>
<dbReference type="RefSeq" id="WP_184782756.1">
    <property type="nucleotide sequence ID" value="NZ_JACHMG010000001.1"/>
</dbReference>
<proteinExistence type="predicted"/>
<dbReference type="Proteomes" id="UP000581769">
    <property type="component" value="Unassembled WGS sequence"/>
</dbReference>
<feature type="compositionally biased region" description="Gly residues" evidence="1">
    <location>
        <begin position="307"/>
        <end position="322"/>
    </location>
</feature>
<feature type="compositionally biased region" description="Gly residues" evidence="1">
    <location>
        <begin position="378"/>
        <end position="388"/>
    </location>
</feature>
<evidence type="ECO:0008006" key="4">
    <source>
        <dbReference type="Google" id="ProtNLM"/>
    </source>
</evidence>
<feature type="region of interest" description="Disordered" evidence="1">
    <location>
        <begin position="1"/>
        <end position="42"/>
    </location>
</feature>
<feature type="compositionally biased region" description="Gly residues" evidence="1">
    <location>
        <begin position="332"/>
        <end position="348"/>
    </location>
</feature>
<name>A0A840J268_9PSEU</name>
<feature type="compositionally biased region" description="Gly residues" evidence="1">
    <location>
        <begin position="395"/>
        <end position="411"/>
    </location>
</feature>
<dbReference type="AlphaFoldDB" id="A0A840J268"/>
<comment type="caution">
    <text evidence="2">The sequence shown here is derived from an EMBL/GenBank/DDBJ whole genome shotgun (WGS) entry which is preliminary data.</text>
</comment>
<reference evidence="2 3" key="1">
    <citation type="submission" date="2020-08" db="EMBL/GenBank/DDBJ databases">
        <title>Sequencing the genomes of 1000 actinobacteria strains.</title>
        <authorList>
            <person name="Klenk H.-P."/>
        </authorList>
    </citation>
    <scope>NUCLEOTIDE SEQUENCE [LARGE SCALE GENOMIC DNA]</scope>
    <source>
        <strain evidence="2 3">DSM 45859</strain>
    </source>
</reference>
<dbReference type="Gene3D" id="1.20.1260.20">
    <property type="entry name" value="PPE superfamily"/>
    <property type="match status" value="1"/>
</dbReference>
<feature type="compositionally biased region" description="Basic and acidic residues" evidence="1">
    <location>
        <begin position="1"/>
        <end position="17"/>
    </location>
</feature>